<gene>
    <name evidence="2" type="ORF">UFOPK1939_00163</name>
</gene>
<name>A0A6J6HRB0_9ZZZZ</name>
<proteinExistence type="predicted"/>
<evidence type="ECO:0000313" key="2">
    <source>
        <dbReference type="EMBL" id="CAB4615487.1"/>
    </source>
</evidence>
<evidence type="ECO:0000256" key="1">
    <source>
        <dbReference type="SAM" id="MobiDB-lite"/>
    </source>
</evidence>
<feature type="region of interest" description="Disordered" evidence="1">
    <location>
        <begin position="177"/>
        <end position="242"/>
    </location>
</feature>
<feature type="compositionally biased region" description="Low complexity" evidence="1">
    <location>
        <begin position="32"/>
        <end position="58"/>
    </location>
</feature>
<organism evidence="2">
    <name type="scientific">freshwater metagenome</name>
    <dbReference type="NCBI Taxonomy" id="449393"/>
    <lineage>
        <taxon>unclassified sequences</taxon>
        <taxon>metagenomes</taxon>
        <taxon>ecological metagenomes</taxon>
    </lineage>
</organism>
<reference evidence="2" key="1">
    <citation type="submission" date="2020-05" db="EMBL/GenBank/DDBJ databases">
        <authorList>
            <person name="Chiriac C."/>
            <person name="Salcher M."/>
            <person name="Ghai R."/>
            <person name="Kavagutti S V."/>
        </authorList>
    </citation>
    <scope>NUCLEOTIDE SEQUENCE</scope>
</reference>
<protein>
    <submittedName>
        <fullName evidence="2">Unannotated protein</fullName>
    </submittedName>
</protein>
<sequence length="242" mass="23686">MNKPTLFSSAKAATLVAAGAIGATALTGFAFAANSTPDSSTGSTPSATAPADPAQDAAKGPRDGRGGPGGVFGRMGPNGPVLHGDVTVKDPAGTVKNVRVQTGVVTAVSATSLTLKSSDDYVGEWTINSDTKVRRDKDQATIDKVAVGDTVTVMGTVASDTATAERVHAFTKEGLAAAEKDRAARQQNKADTGGGKGQGGPGMGGPGMGGPGMMDGDGPDAPPASPGATSSSSTNPASDTTA</sequence>
<dbReference type="EMBL" id="CAEZVF010000013">
    <property type="protein sequence ID" value="CAB4615487.1"/>
    <property type="molecule type" value="Genomic_DNA"/>
</dbReference>
<feature type="compositionally biased region" description="Low complexity" evidence="1">
    <location>
        <begin position="226"/>
        <end position="242"/>
    </location>
</feature>
<dbReference type="AlphaFoldDB" id="A0A6J6HRB0"/>
<accession>A0A6J6HRB0</accession>
<feature type="region of interest" description="Disordered" evidence="1">
    <location>
        <begin position="32"/>
        <end position="85"/>
    </location>
</feature>
<feature type="compositionally biased region" description="Gly residues" evidence="1">
    <location>
        <begin position="192"/>
        <end position="215"/>
    </location>
</feature>